<evidence type="ECO:0000313" key="4">
    <source>
        <dbReference type="Proteomes" id="UP000594454"/>
    </source>
</evidence>
<dbReference type="EMBL" id="LR899014">
    <property type="protein sequence ID" value="CAD7093569.1"/>
    <property type="molecule type" value="Genomic_DNA"/>
</dbReference>
<accession>A0A7R8V6Y6</accession>
<dbReference type="AlphaFoldDB" id="A0A7R8V6Y6"/>
<feature type="signal peptide" evidence="2">
    <location>
        <begin position="1"/>
        <end position="25"/>
    </location>
</feature>
<dbReference type="OrthoDB" id="10462965at2759"/>
<feature type="chain" id="PRO_5031236189" evidence="2">
    <location>
        <begin position="26"/>
        <end position="230"/>
    </location>
</feature>
<evidence type="ECO:0000313" key="3">
    <source>
        <dbReference type="EMBL" id="CAD7093569.1"/>
    </source>
</evidence>
<feature type="coiled-coil region" evidence="1">
    <location>
        <begin position="182"/>
        <end position="209"/>
    </location>
</feature>
<proteinExistence type="predicted"/>
<sequence length="230" mass="25562">MWSHKMATCAALLCIFGAIMVTCLATHPDVSPEEINEEVRNLQQDRENIITKEALIGPFTEKEITQPLVVVTAIQADQHITPDPIEIEARLAKLHTSLEVLQNQQLEAQADLEAKQQQLLIAQKTSKDTHSTAEEALDQLSSLTIALHDSLDVFRHAEESSKVAADKLERQKAQTERARSWFKSMELQLQEITADYQATKEAAEIAEKSAAEAEHFASSNISGDAEKVIH</sequence>
<keyword evidence="2" id="KW-0732">Signal</keyword>
<evidence type="ECO:0000256" key="2">
    <source>
        <dbReference type="SAM" id="SignalP"/>
    </source>
</evidence>
<reference evidence="3 4" key="1">
    <citation type="submission" date="2020-11" db="EMBL/GenBank/DDBJ databases">
        <authorList>
            <person name="Wallbank WR R."/>
            <person name="Pardo Diaz C."/>
            <person name="Kozak K."/>
            <person name="Martin S."/>
            <person name="Jiggins C."/>
            <person name="Moest M."/>
            <person name="Warren A I."/>
            <person name="Generalovic N T."/>
            <person name="Byers J.R.P. K."/>
            <person name="Montejo-Kovacevich G."/>
            <person name="Yen C E."/>
        </authorList>
    </citation>
    <scope>NUCLEOTIDE SEQUENCE [LARGE SCALE GENOMIC DNA]</scope>
</reference>
<dbReference type="Proteomes" id="UP000594454">
    <property type="component" value="Chromosome 6"/>
</dbReference>
<protein>
    <submittedName>
        <fullName evidence="3">Uncharacterized protein</fullName>
    </submittedName>
</protein>
<evidence type="ECO:0000256" key="1">
    <source>
        <dbReference type="SAM" id="Coils"/>
    </source>
</evidence>
<keyword evidence="4" id="KW-1185">Reference proteome</keyword>
<name>A0A7R8V6Y6_HERIL</name>
<gene>
    <name evidence="3" type="ORF">HERILL_LOCUS15844</name>
</gene>
<dbReference type="Pfam" id="PF05335">
    <property type="entry name" value="DUF745"/>
    <property type="match status" value="1"/>
</dbReference>
<keyword evidence="1" id="KW-0175">Coiled coil</keyword>
<dbReference type="InterPro" id="IPR007999">
    <property type="entry name" value="DUF745"/>
</dbReference>
<organism evidence="3 4">
    <name type="scientific">Hermetia illucens</name>
    <name type="common">Black soldier fly</name>
    <dbReference type="NCBI Taxonomy" id="343691"/>
    <lineage>
        <taxon>Eukaryota</taxon>
        <taxon>Metazoa</taxon>
        <taxon>Ecdysozoa</taxon>
        <taxon>Arthropoda</taxon>
        <taxon>Hexapoda</taxon>
        <taxon>Insecta</taxon>
        <taxon>Pterygota</taxon>
        <taxon>Neoptera</taxon>
        <taxon>Endopterygota</taxon>
        <taxon>Diptera</taxon>
        <taxon>Brachycera</taxon>
        <taxon>Stratiomyomorpha</taxon>
        <taxon>Stratiomyidae</taxon>
        <taxon>Hermetiinae</taxon>
        <taxon>Hermetia</taxon>
    </lineage>
</organism>
<dbReference type="InParanoid" id="A0A7R8V6Y6"/>